<name>A0A0D3KEH6_EMIH1</name>
<feature type="binding site" evidence="5">
    <location>
        <position position="82"/>
    </location>
    <ligand>
        <name>Mn(2+)</name>
        <dbReference type="ChEBI" id="CHEBI:29035"/>
    </ligand>
</feature>
<keyword evidence="5" id="KW-0464">Manganese</keyword>
<dbReference type="EC" id="2.5.1.54" evidence="6"/>
<evidence type="ECO:0000256" key="6">
    <source>
        <dbReference type="RuleBase" id="RU363071"/>
    </source>
</evidence>
<dbReference type="InterPro" id="IPR002480">
    <property type="entry name" value="DAHP_synth_2"/>
</dbReference>
<dbReference type="Proteomes" id="UP000013827">
    <property type="component" value="Unassembled WGS sequence"/>
</dbReference>
<keyword evidence="8" id="KW-1185">Reference proteome</keyword>
<accession>A0A0D3KEH6</accession>
<feature type="binding site" evidence="5">
    <location>
        <position position="333"/>
    </location>
    <ligand>
        <name>Mn(2+)</name>
        <dbReference type="ChEBI" id="CHEBI:29035"/>
    </ligand>
</feature>
<comment type="similarity">
    <text evidence="2 6">Belongs to the class-II DAHP synthase family.</text>
</comment>
<dbReference type="SUPFAM" id="SSF51569">
    <property type="entry name" value="Aldolase"/>
    <property type="match status" value="1"/>
</dbReference>
<dbReference type="OMA" id="FKVMMQM"/>
<dbReference type="RefSeq" id="XP_005786590.1">
    <property type="nucleotide sequence ID" value="XM_005786533.1"/>
</dbReference>
<dbReference type="HOGENOM" id="CLU_026885_0_1_1"/>
<dbReference type="AlphaFoldDB" id="A0A0D3KEH6"/>
<keyword evidence="5" id="KW-0170">Cobalt</keyword>
<evidence type="ECO:0000256" key="1">
    <source>
        <dbReference type="ARBA" id="ARBA00004688"/>
    </source>
</evidence>
<keyword evidence="5" id="KW-0104">Cadmium</keyword>
<dbReference type="UniPathway" id="UPA00053">
    <property type="reaction ID" value="UER00084"/>
</dbReference>
<comment type="pathway">
    <text evidence="1 6">Metabolic intermediate biosynthesis; chorismate biosynthesis; chorismate from D-erythrose 4-phosphate and phosphoenolpyruvate: step 1/7.</text>
</comment>
<dbReference type="Gene3D" id="3.20.20.70">
    <property type="entry name" value="Aldolase class I"/>
    <property type="match status" value="1"/>
</dbReference>
<evidence type="ECO:0000313" key="7">
    <source>
        <dbReference type="EnsemblProtists" id="EOD34161"/>
    </source>
</evidence>
<dbReference type="Pfam" id="PF01474">
    <property type="entry name" value="DAHP_synth_2"/>
    <property type="match status" value="2"/>
</dbReference>
<feature type="binding site" evidence="5">
    <location>
        <position position="121"/>
    </location>
    <ligand>
        <name>phosphoenolpyruvate</name>
        <dbReference type="ChEBI" id="CHEBI:58702"/>
    </ligand>
</feature>
<protein>
    <recommendedName>
        <fullName evidence="6">Phospho-2-dehydro-3-deoxyheptonate aldolase</fullName>
        <ecNumber evidence="6">2.5.1.54</ecNumber>
    </recommendedName>
</protein>
<evidence type="ECO:0000256" key="5">
    <source>
        <dbReference type="PIRSR" id="PIRSR602480-1"/>
    </source>
</evidence>
<comment type="catalytic activity">
    <reaction evidence="4 6">
        <text>D-erythrose 4-phosphate + phosphoenolpyruvate + H2O = 7-phospho-2-dehydro-3-deoxy-D-arabino-heptonate + phosphate</text>
        <dbReference type="Rhea" id="RHEA:14717"/>
        <dbReference type="ChEBI" id="CHEBI:15377"/>
        <dbReference type="ChEBI" id="CHEBI:16897"/>
        <dbReference type="ChEBI" id="CHEBI:43474"/>
        <dbReference type="ChEBI" id="CHEBI:58394"/>
        <dbReference type="ChEBI" id="CHEBI:58702"/>
        <dbReference type="EC" id="2.5.1.54"/>
    </reaction>
</comment>
<dbReference type="GO" id="GO:0003849">
    <property type="term" value="F:3-deoxy-7-phosphoheptulonate synthase activity"/>
    <property type="evidence" value="ECO:0007669"/>
    <property type="project" value="UniProtKB-EC"/>
</dbReference>
<dbReference type="STRING" id="2903.R1FF78"/>
<dbReference type="GO" id="GO:0009073">
    <property type="term" value="P:aromatic amino acid family biosynthetic process"/>
    <property type="evidence" value="ECO:0007669"/>
    <property type="project" value="UniProtKB-KW"/>
</dbReference>
<dbReference type="PANTHER" id="PTHR21337:SF0">
    <property type="entry name" value="PHOSPHO-2-DEHYDRO-3-DEOXYHEPTONATE ALDOLASE"/>
    <property type="match status" value="1"/>
</dbReference>
<dbReference type="PANTHER" id="PTHR21337">
    <property type="entry name" value="PHOSPHO-2-DEHYDRO-3-DEOXYHEPTONATE ALDOLASE 1, 2"/>
    <property type="match status" value="1"/>
</dbReference>
<evidence type="ECO:0000313" key="8">
    <source>
        <dbReference type="Proteomes" id="UP000013827"/>
    </source>
</evidence>
<feature type="binding site" evidence="5">
    <location>
        <position position="375"/>
    </location>
    <ligand>
        <name>Mn(2+)</name>
        <dbReference type="ChEBI" id="CHEBI:29035"/>
    </ligand>
</feature>
<keyword evidence="6" id="KW-0057">Aromatic amino acid biosynthesis</keyword>
<proteinExistence type="inferred from homology"/>
<dbReference type="EnsemblProtists" id="EOD34161">
    <property type="protein sequence ID" value="EOD34161"/>
    <property type="gene ID" value="EMIHUDRAFT_449277"/>
</dbReference>
<reference evidence="8" key="1">
    <citation type="journal article" date="2013" name="Nature">
        <title>Pan genome of the phytoplankton Emiliania underpins its global distribution.</title>
        <authorList>
            <person name="Read B.A."/>
            <person name="Kegel J."/>
            <person name="Klute M.J."/>
            <person name="Kuo A."/>
            <person name="Lefebvre S.C."/>
            <person name="Maumus F."/>
            <person name="Mayer C."/>
            <person name="Miller J."/>
            <person name="Monier A."/>
            <person name="Salamov A."/>
            <person name="Young J."/>
            <person name="Aguilar M."/>
            <person name="Claverie J.M."/>
            <person name="Frickenhaus S."/>
            <person name="Gonzalez K."/>
            <person name="Herman E.K."/>
            <person name="Lin Y.C."/>
            <person name="Napier J."/>
            <person name="Ogata H."/>
            <person name="Sarno A.F."/>
            <person name="Shmutz J."/>
            <person name="Schroeder D."/>
            <person name="de Vargas C."/>
            <person name="Verret F."/>
            <person name="von Dassow P."/>
            <person name="Valentin K."/>
            <person name="Van de Peer Y."/>
            <person name="Wheeler G."/>
            <person name="Dacks J.B."/>
            <person name="Delwiche C.F."/>
            <person name="Dyhrman S.T."/>
            <person name="Glockner G."/>
            <person name="John U."/>
            <person name="Richards T."/>
            <person name="Worden A.Z."/>
            <person name="Zhang X."/>
            <person name="Grigoriev I.V."/>
            <person name="Allen A.E."/>
            <person name="Bidle K."/>
            <person name="Borodovsky M."/>
            <person name="Bowler C."/>
            <person name="Brownlee C."/>
            <person name="Cock J.M."/>
            <person name="Elias M."/>
            <person name="Gladyshev V.N."/>
            <person name="Groth M."/>
            <person name="Guda C."/>
            <person name="Hadaegh A."/>
            <person name="Iglesias-Rodriguez M.D."/>
            <person name="Jenkins J."/>
            <person name="Jones B.M."/>
            <person name="Lawson T."/>
            <person name="Leese F."/>
            <person name="Lindquist E."/>
            <person name="Lobanov A."/>
            <person name="Lomsadze A."/>
            <person name="Malik S.B."/>
            <person name="Marsh M.E."/>
            <person name="Mackinder L."/>
            <person name="Mock T."/>
            <person name="Mueller-Roeber B."/>
            <person name="Pagarete A."/>
            <person name="Parker M."/>
            <person name="Probert I."/>
            <person name="Quesneville H."/>
            <person name="Raines C."/>
            <person name="Rensing S.A."/>
            <person name="Riano-Pachon D.M."/>
            <person name="Richier S."/>
            <person name="Rokitta S."/>
            <person name="Shiraiwa Y."/>
            <person name="Soanes D.M."/>
            <person name="van der Giezen M."/>
            <person name="Wahlund T.M."/>
            <person name="Williams B."/>
            <person name="Wilson W."/>
            <person name="Wolfe G."/>
            <person name="Wurch L.L."/>
        </authorList>
    </citation>
    <scope>NUCLEOTIDE SEQUENCE</scope>
</reference>
<dbReference type="KEGG" id="ehx:EMIHUDRAFT_449277"/>
<evidence type="ECO:0000256" key="3">
    <source>
        <dbReference type="ARBA" id="ARBA00022679"/>
    </source>
</evidence>
<comment type="cofactor">
    <cofactor evidence="5">
        <name>Mn(2+)</name>
        <dbReference type="ChEBI" id="CHEBI:29035"/>
    </cofactor>
    <cofactor evidence="5">
        <name>Co(2+)</name>
        <dbReference type="ChEBI" id="CHEBI:48828"/>
    </cofactor>
    <cofactor evidence="5">
        <name>Cd(2+)</name>
        <dbReference type="ChEBI" id="CHEBI:48775"/>
    </cofactor>
    <text evidence="5">Binds 1 divalent cation per subunit. The enzyme is active with manganese, cobalt or cadmium ions.</text>
</comment>
<dbReference type="eggNOG" id="ENOG502QPP7">
    <property type="taxonomic scope" value="Eukaryota"/>
</dbReference>
<dbReference type="InterPro" id="IPR013785">
    <property type="entry name" value="Aldolase_TIM"/>
</dbReference>
<evidence type="ECO:0000256" key="4">
    <source>
        <dbReference type="ARBA" id="ARBA00047508"/>
    </source>
</evidence>
<keyword evidence="6" id="KW-0028">Amino-acid biosynthesis</keyword>
<feature type="binding site" evidence="5">
    <location>
        <position position="301"/>
    </location>
    <ligand>
        <name>phosphoenolpyruvate</name>
        <dbReference type="ChEBI" id="CHEBI:58702"/>
    </ligand>
</feature>
<reference evidence="7" key="2">
    <citation type="submission" date="2024-10" db="UniProtKB">
        <authorList>
            <consortium name="EnsemblProtists"/>
        </authorList>
    </citation>
    <scope>IDENTIFICATION</scope>
</reference>
<feature type="binding site" evidence="5">
    <location>
        <position position="406"/>
    </location>
    <ligand>
        <name>Mn(2+)</name>
        <dbReference type="ChEBI" id="CHEBI:29035"/>
    </ligand>
</feature>
<dbReference type="GO" id="GO:0008652">
    <property type="term" value="P:amino acid biosynthetic process"/>
    <property type="evidence" value="ECO:0007669"/>
    <property type="project" value="UniProtKB-KW"/>
</dbReference>
<dbReference type="PaxDb" id="2903-EOD34161"/>
<dbReference type="GeneID" id="17279673"/>
<evidence type="ECO:0000256" key="2">
    <source>
        <dbReference type="ARBA" id="ARBA00008911"/>
    </source>
</evidence>
<sequence>MAPMEVETVATVGARKWSPGSWRSCETLQMATYEDSQDSYAATMDKLSKVPPLVQPGEVDALREQLAAAARGEKFIVQGGDCAERFMDCTADYLEAQLKLIVQMGALMESATGMPTVRVARMAGQYGKPRSSPVEKHASFGEIKYWHSCATLNTMRGLQMADDFGASTVGDLDVDFLKPSPHYAAWSKAADKAKAAAAATKPGAMQLDLEEALTRPVAGEGQQMPQPRGRRKGHYNLSAHMVWIGDRTRQLLGGRAEYFRGIRNPIVRQVDELCFERGELKELCAILNPDKVEGRLVLITRYGAEKVAALLPAHIKAVQESGVPVVWQCDGVHGNTVTASCKLKTRKFDDVMAEVSRALQVHRESGSTLAGVHLEMTGQAAVTECTGGVVNIEEDMLTRQYDTYCDPRLNYAQSIEASLVIANALGAR</sequence>
<keyword evidence="3 6" id="KW-0808">Transferase</keyword>
<organism evidence="7 8">
    <name type="scientific">Emiliania huxleyi (strain CCMP1516)</name>
    <dbReference type="NCBI Taxonomy" id="280463"/>
    <lineage>
        <taxon>Eukaryota</taxon>
        <taxon>Haptista</taxon>
        <taxon>Haptophyta</taxon>
        <taxon>Prymnesiophyceae</taxon>
        <taxon>Isochrysidales</taxon>
        <taxon>Noelaerhabdaceae</taxon>
        <taxon>Emiliania</taxon>
    </lineage>
</organism>